<dbReference type="RefSeq" id="WP_016192077.1">
    <property type="nucleotide sequence ID" value="NZ_CP089932.1"/>
</dbReference>
<feature type="region of interest" description="Disordered" evidence="2">
    <location>
        <begin position="182"/>
        <end position="201"/>
    </location>
</feature>
<keyword evidence="1" id="KW-0175">Coiled coil</keyword>
<protein>
    <submittedName>
        <fullName evidence="3">Phage protein</fullName>
    </submittedName>
</protein>
<feature type="region of interest" description="Disordered" evidence="2">
    <location>
        <begin position="218"/>
        <end position="252"/>
    </location>
</feature>
<reference evidence="3 4" key="1">
    <citation type="submission" date="2015-01" db="EMBL/GenBank/DDBJ databases">
        <title>Erwinia tracheiphila.</title>
        <authorList>
            <person name="Shapiro L.R."/>
        </authorList>
    </citation>
    <scope>NUCLEOTIDE SEQUENCE [LARGE SCALE GENOMIC DNA]</scope>
    <source>
        <strain evidence="3 4">BuffGH</strain>
    </source>
</reference>
<sequence length="429" mass="46600">MNETKRTYDLNGCLEVKDNPISKVGVFDYLGAEINAPDPSRIYRVYRPEEELRSIDTINSFRLMPFIDEHEMLGKDATPAEKKGIQGVIGENIWFDYPYLRGNIKILSNSALSNISSGKIDLSPGYRCRYDFTPGNFNGQPYDAVQRHIRANHLALVDEGRTGPDVSVQDHVITIDTKELIRMNPDDDKNKPTTDEGGFTPEQVEQIKQIVVAALAAGKPTTDDPDPNAPADPTDPVDPTAAAEGAAAAEEGAEAAVEAAEAASEAAETGEPTAIENAETAIESAESAIEEAKEHLDQATTDSLSRRLKRLRRSIGTVDTIAALKRKVAKLEKSKPTMDTGALLKQIGARDELARKLTPFVGVFDHAPMTAQQVAEYGVEKLGIQCGKGTEAIALDAWMQGRVPDSQKPSVAMDKAVSNQSILDKWGDK</sequence>
<organism evidence="3 4">
    <name type="scientific">Erwinia tracheiphila</name>
    <dbReference type="NCBI Taxonomy" id="65700"/>
    <lineage>
        <taxon>Bacteria</taxon>
        <taxon>Pseudomonadati</taxon>
        <taxon>Pseudomonadota</taxon>
        <taxon>Gammaproteobacteria</taxon>
        <taxon>Enterobacterales</taxon>
        <taxon>Erwiniaceae</taxon>
        <taxon>Erwinia</taxon>
    </lineage>
</organism>
<evidence type="ECO:0000313" key="4">
    <source>
        <dbReference type="Proteomes" id="UP000033924"/>
    </source>
</evidence>
<feature type="compositionally biased region" description="Low complexity" evidence="2">
    <location>
        <begin position="229"/>
        <end position="252"/>
    </location>
</feature>
<dbReference type="PATRIC" id="fig|65700.7.peg.2973"/>
<dbReference type="EMBL" id="JXNU01000003">
    <property type="protein sequence ID" value="KKF35946.1"/>
    <property type="molecule type" value="Genomic_DNA"/>
</dbReference>
<evidence type="ECO:0000256" key="1">
    <source>
        <dbReference type="SAM" id="Coils"/>
    </source>
</evidence>
<feature type="compositionally biased region" description="Basic and acidic residues" evidence="2">
    <location>
        <begin position="182"/>
        <end position="194"/>
    </location>
</feature>
<dbReference type="Pfam" id="PF09979">
    <property type="entry name" value="DUF2213"/>
    <property type="match status" value="1"/>
</dbReference>
<evidence type="ECO:0000313" key="3">
    <source>
        <dbReference type="EMBL" id="KKF35946.1"/>
    </source>
</evidence>
<feature type="coiled-coil region" evidence="1">
    <location>
        <begin position="275"/>
        <end position="302"/>
    </location>
</feature>
<evidence type="ECO:0000256" key="2">
    <source>
        <dbReference type="SAM" id="MobiDB-lite"/>
    </source>
</evidence>
<keyword evidence="4" id="KW-1185">Reference proteome</keyword>
<name>A0A0M2KGA9_9GAMM</name>
<gene>
    <name evidence="3" type="ORF">SY86_11745</name>
</gene>
<dbReference type="InterPro" id="IPR016913">
    <property type="entry name" value="UCP029215"/>
</dbReference>
<dbReference type="Proteomes" id="UP000033924">
    <property type="component" value="Unassembled WGS sequence"/>
</dbReference>
<feature type="region of interest" description="Disordered" evidence="2">
    <location>
        <begin position="405"/>
        <end position="429"/>
    </location>
</feature>
<comment type="caution">
    <text evidence="3">The sequence shown here is derived from an EMBL/GenBank/DDBJ whole genome shotgun (WGS) entry which is preliminary data.</text>
</comment>
<dbReference type="STRING" id="65700.SY86_11745"/>
<accession>A0A0M2KGA9</accession>
<proteinExistence type="predicted"/>
<dbReference type="AlphaFoldDB" id="A0A0M2KGA9"/>